<evidence type="ECO:0000313" key="1">
    <source>
        <dbReference type="EMBL" id="KAH0563464.1"/>
    </source>
</evidence>
<comment type="caution">
    <text evidence="1">The sequence shown here is derived from an EMBL/GenBank/DDBJ whole genome shotgun (WGS) entry which is preliminary data.</text>
</comment>
<name>A0A9P8RS48_9PEZI</name>
<dbReference type="EMBL" id="JAGHQM010000199">
    <property type="protein sequence ID" value="KAH0563464.1"/>
    <property type="molecule type" value="Genomic_DNA"/>
</dbReference>
<reference evidence="1" key="1">
    <citation type="submission" date="2021-03" db="EMBL/GenBank/DDBJ databases">
        <title>Comparative genomics and phylogenomic investigation of the class Geoglossomycetes provide insights into ecological specialization and systematics.</title>
        <authorList>
            <person name="Melie T."/>
            <person name="Pirro S."/>
            <person name="Miller A.N."/>
            <person name="Quandt A."/>
        </authorList>
    </citation>
    <scope>NUCLEOTIDE SEQUENCE</scope>
    <source>
        <strain evidence="1">CAQ_001_2017</strain>
    </source>
</reference>
<keyword evidence="2" id="KW-1185">Reference proteome</keyword>
<dbReference type="AlphaFoldDB" id="A0A9P8RS48"/>
<proteinExistence type="predicted"/>
<organism evidence="1 2">
    <name type="scientific">Trichoglossum hirsutum</name>
    <dbReference type="NCBI Taxonomy" id="265104"/>
    <lineage>
        <taxon>Eukaryota</taxon>
        <taxon>Fungi</taxon>
        <taxon>Dikarya</taxon>
        <taxon>Ascomycota</taxon>
        <taxon>Pezizomycotina</taxon>
        <taxon>Geoglossomycetes</taxon>
        <taxon>Geoglossales</taxon>
        <taxon>Geoglossaceae</taxon>
        <taxon>Trichoglossum</taxon>
    </lineage>
</organism>
<evidence type="ECO:0000313" key="2">
    <source>
        <dbReference type="Proteomes" id="UP000750711"/>
    </source>
</evidence>
<gene>
    <name evidence="1" type="ORF">GP486_001964</name>
</gene>
<dbReference type="Proteomes" id="UP000750711">
    <property type="component" value="Unassembled WGS sequence"/>
</dbReference>
<sequence>MSSVTLVDIKPPTEVFLAIAKKYENQIQEAANAQMDPNAIVALDLPEVSEEVRSEYIKNHHNEVIQE</sequence>
<protein>
    <submittedName>
        <fullName evidence="1">Uncharacterized protein</fullName>
    </submittedName>
</protein>
<accession>A0A9P8RS48</accession>